<name>A0A1F4W128_UNCKA</name>
<organism evidence="1 2">
    <name type="scientific">candidate division WWE3 bacterium RIFOXYA2_FULL_46_9</name>
    <dbReference type="NCBI Taxonomy" id="1802636"/>
    <lineage>
        <taxon>Bacteria</taxon>
        <taxon>Katanobacteria</taxon>
    </lineage>
</organism>
<accession>A0A1F4W128</accession>
<sequence length="139" mass="16132">MTDQKNDEGKELLHNLFVVTLFAVRQPEIRCNLSRFRHMLSGPLNEVWRNEWAPLHVPEWYYSGEAMKEKLVDVLVAHYVELTILPGYCGDFGSEVRMIESLAVQLQPLPEHLSEWDAQWESVIIPKIISMAKERGIDL</sequence>
<evidence type="ECO:0000313" key="2">
    <source>
        <dbReference type="Proteomes" id="UP000176614"/>
    </source>
</evidence>
<comment type="caution">
    <text evidence="1">The sequence shown here is derived from an EMBL/GenBank/DDBJ whole genome shotgun (WGS) entry which is preliminary data.</text>
</comment>
<evidence type="ECO:0000313" key="1">
    <source>
        <dbReference type="EMBL" id="OGC63127.1"/>
    </source>
</evidence>
<proteinExistence type="predicted"/>
<dbReference type="EMBL" id="MEVT01000008">
    <property type="protein sequence ID" value="OGC63127.1"/>
    <property type="molecule type" value="Genomic_DNA"/>
</dbReference>
<protein>
    <submittedName>
        <fullName evidence="1">Uncharacterized protein</fullName>
    </submittedName>
</protein>
<reference evidence="1 2" key="1">
    <citation type="journal article" date="2016" name="Nat. Commun.">
        <title>Thousands of microbial genomes shed light on interconnected biogeochemical processes in an aquifer system.</title>
        <authorList>
            <person name="Anantharaman K."/>
            <person name="Brown C.T."/>
            <person name="Hug L.A."/>
            <person name="Sharon I."/>
            <person name="Castelle C.J."/>
            <person name="Probst A.J."/>
            <person name="Thomas B.C."/>
            <person name="Singh A."/>
            <person name="Wilkins M.J."/>
            <person name="Karaoz U."/>
            <person name="Brodie E.L."/>
            <person name="Williams K.H."/>
            <person name="Hubbard S.S."/>
            <person name="Banfield J.F."/>
        </authorList>
    </citation>
    <scope>NUCLEOTIDE SEQUENCE [LARGE SCALE GENOMIC DNA]</scope>
</reference>
<gene>
    <name evidence="1" type="ORF">A2264_00300</name>
</gene>
<dbReference type="AlphaFoldDB" id="A0A1F4W128"/>
<dbReference type="Proteomes" id="UP000176614">
    <property type="component" value="Unassembled WGS sequence"/>
</dbReference>